<comment type="function">
    <text evidence="13">Catalyzes the conversion of dethiobiotin (DTB) to biotin by the insertion of a sulfur atom into dethiobiotin via a radical-based mechanism.</text>
</comment>
<dbReference type="UniPathway" id="UPA00078">
    <property type="reaction ID" value="UER00162"/>
</dbReference>
<proteinExistence type="inferred from homology"/>
<dbReference type="PANTHER" id="PTHR22976">
    <property type="entry name" value="BIOTIN SYNTHASE"/>
    <property type="match status" value="1"/>
</dbReference>
<keyword evidence="9 13" id="KW-0479">Metal-binding</keyword>
<evidence type="ECO:0000256" key="6">
    <source>
        <dbReference type="ARBA" id="ARBA00022679"/>
    </source>
</evidence>
<reference evidence="16 17" key="1">
    <citation type="journal article" date="2014" name="Int. J. Syst. Evol. Microbiol.">
        <title>Nitrososphaera viennensis gen. nov., sp. nov., an aerobic and mesophilic, ammonia-oxidizing archaeon from soil and a member of the archaeal phylum Thaumarchaeota.</title>
        <authorList>
            <person name="Stieglmeier M."/>
            <person name="Klingl A."/>
            <person name="Alves R.J."/>
            <person name="Rittmann S.K."/>
            <person name="Melcher M."/>
            <person name="Leisch N."/>
            <person name="Schleper C."/>
        </authorList>
    </citation>
    <scope>NUCLEOTIDE SEQUENCE [LARGE SCALE GENOMIC DNA]</scope>
    <source>
        <strain evidence="16">EN76</strain>
    </source>
</reference>
<dbReference type="SFLD" id="SFLDG01278">
    <property type="entry name" value="biotin_synthase_like"/>
    <property type="match status" value="1"/>
</dbReference>
<dbReference type="InterPro" id="IPR006638">
    <property type="entry name" value="Elp3/MiaA/NifB-like_rSAM"/>
</dbReference>
<dbReference type="SMART" id="SM00729">
    <property type="entry name" value="Elp3"/>
    <property type="match status" value="1"/>
</dbReference>
<dbReference type="SUPFAM" id="SSF102114">
    <property type="entry name" value="Radical SAM enzymes"/>
    <property type="match status" value="1"/>
</dbReference>
<gene>
    <name evidence="13 16" type="primary">bioB</name>
    <name evidence="16" type="ORF">NVIE_004840</name>
</gene>
<dbReference type="GO" id="GO:0005506">
    <property type="term" value="F:iron ion binding"/>
    <property type="evidence" value="ECO:0007669"/>
    <property type="project" value="UniProtKB-UniRule"/>
</dbReference>
<dbReference type="GO" id="GO:0051537">
    <property type="term" value="F:2 iron, 2 sulfur cluster binding"/>
    <property type="evidence" value="ECO:0007669"/>
    <property type="project" value="UniProtKB-KW"/>
</dbReference>
<name>A0A060HH48_9ARCH</name>
<evidence type="ECO:0000256" key="1">
    <source>
        <dbReference type="ARBA" id="ARBA00004942"/>
    </source>
</evidence>
<feature type="binding site" evidence="13 14">
    <location>
        <position position="273"/>
    </location>
    <ligand>
        <name>[2Fe-2S] cluster</name>
        <dbReference type="ChEBI" id="CHEBI:190135"/>
    </ligand>
</feature>
<organism evidence="16 17">
    <name type="scientific">Nitrososphaera viennensis EN76</name>
    <dbReference type="NCBI Taxonomy" id="926571"/>
    <lineage>
        <taxon>Archaea</taxon>
        <taxon>Nitrososphaerota</taxon>
        <taxon>Nitrososphaeria</taxon>
        <taxon>Nitrososphaerales</taxon>
        <taxon>Nitrososphaeraceae</taxon>
        <taxon>Nitrososphaera</taxon>
    </lineage>
</organism>
<dbReference type="GO" id="GO:0009102">
    <property type="term" value="P:biotin biosynthetic process"/>
    <property type="evidence" value="ECO:0007669"/>
    <property type="project" value="UniProtKB-UniRule"/>
</dbReference>
<dbReference type="InterPro" id="IPR024177">
    <property type="entry name" value="Biotin_synthase"/>
</dbReference>
<accession>A0A060HH48</accession>
<dbReference type="PIRSF" id="PIRSF001619">
    <property type="entry name" value="Biotin_synth"/>
    <property type="match status" value="1"/>
</dbReference>
<dbReference type="HAMAP" id="MF_01694">
    <property type="entry name" value="BioB"/>
    <property type="match status" value="1"/>
</dbReference>
<dbReference type="PANTHER" id="PTHR22976:SF2">
    <property type="entry name" value="BIOTIN SYNTHASE, MITOCHONDRIAL"/>
    <property type="match status" value="1"/>
</dbReference>
<dbReference type="RefSeq" id="WP_075053848.1">
    <property type="nucleotide sequence ID" value="NZ_CP007536.1"/>
</dbReference>
<keyword evidence="17" id="KW-1185">Reference proteome</keyword>
<dbReference type="GO" id="GO:0004076">
    <property type="term" value="F:biotin synthase activity"/>
    <property type="evidence" value="ECO:0007669"/>
    <property type="project" value="UniProtKB-UniRule"/>
</dbReference>
<sequence>MSDAAFIRACMEKVLAGGRITIDEAERLLATDDVMALADCANTITRRFNGDVVDVEALINAKSGRCPEDCSFCAQSTFYETGINKYPLLPKETIVEQAEIAKAGGATNFCLVCAYRSPPEKDFEQICETITAIKERVGTEVNVSLGFMTLERARRLKELGVKRYNHNLEASESYFSKICTTHDFADRVNTARIVKEAGLELCCGGIIGMGETPRQRLELAFSIASLDPDEVPMNILIGREGTPFAGYKDLIEPTDAIKTIAVWRFIMPKTILKIAGGREVHLKDKDKLALKAGANGIITGGYLTTGGNAPNRDITMIKEIGLKAK</sequence>
<dbReference type="STRING" id="926571.NVIE_004840"/>
<comment type="similarity">
    <text evidence="2 13">Belongs to the radical SAM superfamily. Biotin synthase family.</text>
</comment>
<feature type="binding site" evidence="13 14">
    <location>
        <position position="73"/>
    </location>
    <ligand>
        <name>[4Fe-4S] cluster</name>
        <dbReference type="ChEBI" id="CHEBI:49883"/>
        <note>4Fe-4S-S-AdoMet</note>
    </ligand>
</feature>
<dbReference type="SMART" id="SM00876">
    <property type="entry name" value="BATS"/>
    <property type="match status" value="1"/>
</dbReference>
<evidence type="ECO:0000256" key="13">
    <source>
        <dbReference type="HAMAP-Rule" id="MF_01694"/>
    </source>
</evidence>
<dbReference type="Proteomes" id="UP000027093">
    <property type="component" value="Chromosome"/>
</dbReference>
<dbReference type="FunFam" id="3.20.20.70:FF:000026">
    <property type="entry name" value="Biotin synthase"/>
    <property type="match status" value="1"/>
</dbReference>
<comment type="cofactor">
    <cofactor evidence="13">
        <name>[2Fe-2S] cluster</name>
        <dbReference type="ChEBI" id="CHEBI:190135"/>
    </cofactor>
    <text evidence="13">Binds 1 [2Fe-2S] cluster. The cluster is coordinated with 3 cysteines and 1 arginine.</text>
</comment>
<comment type="cofactor">
    <cofactor evidence="13 14">
        <name>[4Fe-4S] cluster</name>
        <dbReference type="ChEBI" id="CHEBI:49883"/>
    </cofactor>
    <text evidence="13 14">Binds 1 [4Fe-4S] cluster. The cluster is coordinated with 3 cysteines and an exchangeable S-adenosyl-L-methionine.</text>
</comment>
<keyword evidence="5 13" id="KW-0004">4Fe-4S</keyword>
<evidence type="ECO:0000256" key="14">
    <source>
        <dbReference type="PIRSR" id="PIRSR001619-1"/>
    </source>
</evidence>
<dbReference type="EC" id="2.8.1.6" evidence="4 13"/>
<keyword evidence="6 13" id="KW-0808">Transferase</keyword>
<protein>
    <recommendedName>
        <fullName evidence="4 13">Biotin synthase</fullName>
        <ecNumber evidence="4 13">2.8.1.6</ecNumber>
    </recommendedName>
</protein>
<evidence type="ECO:0000259" key="15">
    <source>
        <dbReference type="PROSITE" id="PS51918"/>
    </source>
</evidence>
<feature type="binding site" evidence="13 14">
    <location>
        <position position="202"/>
    </location>
    <ligand>
        <name>[2Fe-2S] cluster</name>
        <dbReference type="ChEBI" id="CHEBI:190135"/>
    </ligand>
</feature>
<evidence type="ECO:0000256" key="11">
    <source>
        <dbReference type="ARBA" id="ARBA00023004"/>
    </source>
</evidence>
<feature type="binding site" evidence="13 14">
    <location>
        <position position="70"/>
    </location>
    <ligand>
        <name>[4Fe-4S] cluster</name>
        <dbReference type="ChEBI" id="CHEBI:49883"/>
        <note>4Fe-4S-S-AdoMet</note>
    </ligand>
</feature>
<dbReference type="InterPro" id="IPR002684">
    <property type="entry name" value="Biotin_synth/BioAB"/>
</dbReference>
<dbReference type="NCBIfam" id="TIGR00433">
    <property type="entry name" value="bioB"/>
    <property type="match status" value="1"/>
</dbReference>
<evidence type="ECO:0000256" key="10">
    <source>
        <dbReference type="ARBA" id="ARBA00022756"/>
    </source>
</evidence>
<feature type="binding site" evidence="13 14">
    <location>
        <position position="110"/>
    </location>
    <ligand>
        <name>[2Fe-2S] cluster</name>
        <dbReference type="ChEBI" id="CHEBI:190135"/>
    </ligand>
</feature>
<keyword evidence="7 13" id="KW-0949">S-adenosyl-L-methionine</keyword>
<dbReference type="InterPro" id="IPR058240">
    <property type="entry name" value="rSAM_sf"/>
</dbReference>
<evidence type="ECO:0000256" key="7">
    <source>
        <dbReference type="ARBA" id="ARBA00022691"/>
    </source>
</evidence>
<dbReference type="SFLD" id="SFLDG01060">
    <property type="entry name" value="BATS_domain_containing"/>
    <property type="match status" value="1"/>
</dbReference>
<evidence type="ECO:0000256" key="5">
    <source>
        <dbReference type="ARBA" id="ARBA00022485"/>
    </source>
</evidence>
<keyword evidence="12 13" id="KW-0411">Iron-sulfur</keyword>
<dbReference type="OrthoDB" id="9264at2157"/>
<dbReference type="SFLD" id="SFLDS00029">
    <property type="entry name" value="Radical_SAM"/>
    <property type="match status" value="1"/>
</dbReference>
<comment type="cofactor">
    <cofactor evidence="14">
        <name>[2Fe-2S] cluster</name>
        <dbReference type="ChEBI" id="CHEBI:190135"/>
    </cofactor>
    <text evidence="14">Binds 1 [2Fe-2S] cluster. The cluster is coordinated with 3 cysteines and 1 arginine.</text>
</comment>
<evidence type="ECO:0000256" key="12">
    <source>
        <dbReference type="ARBA" id="ARBA00023014"/>
    </source>
</evidence>
<comment type="catalytic activity">
    <reaction evidence="13">
        <text>(4R,5S)-dethiobiotin + (sulfur carrier)-SH + 2 reduced [2Fe-2S]-[ferredoxin] + 2 S-adenosyl-L-methionine = (sulfur carrier)-H + biotin + 2 5'-deoxyadenosine + 2 L-methionine + 2 oxidized [2Fe-2S]-[ferredoxin]</text>
        <dbReference type="Rhea" id="RHEA:22060"/>
        <dbReference type="Rhea" id="RHEA-COMP:10000"/>
        <dbReference type="Rhea" id="RHEA-COMP:10001"/>
        <dbReference type="Rhea" id="RHEA-COMP:14737"/>
        <dbReference type="Rhea" id="RHEA-COMP:14739"/>
        <dbReference type="ChEBI" id="CHEBI:17319"/>
        <dbReference type="ChEBI" id="CHEBI:29917"/>
        <dbReference type="ChEBI" id="CHEBI:33737"/>
        <dbReference type="ChEBI" id="CHEBI:33738"/>
        <dbReference type="ChEBI" id="CHEBI:57586"/>
        <dbReference type="ChEBI" id="CHEBI:57844"/>
        <dbReference type="ChEBI" id="CHEBI:59789"/>
        <dbReference type="ChEBI" id="CHEBI:64428"/>
        <dbReference type="ChEBI" id="CHEBI:149473"/>
        <dbReference type="EC" id="2.8.1.6"/>
    </reaction>
</comment>
<evidence type="ECO:0000256" key="9">
    <source>
        <dbReference type="ARBA" id="ARBA00022723"/>
    </source>
</evidence>
<dbReference type="PROSITE" id="PS51918">
    <property type="entry name" value="RADICAL_SAM"/>
    <property type="match status" value="1"/>
</dbReference>
<comment type="caution">
    <text evidence="13">Lacks conserved residue(s) required for the propagation of feature annotation.</text>
</comment>
<evidence type="ECO:0000256" key="4">
    <source>
        <dbReference type="ARBA" id="ARBA00012236"/>
    </source>
</evidence>
<feature type="domain" description="Radical SAM core" evidence="15">
    <location>
        <begin position="47"/>
        <end position="278"/>
    </location>
</feature>
<dbReference type="InterPro" id="IPR010722">
    <property type="entry name" value="BATS_dom"/>
</dbReference>
<evidence type="ECO:0000256" key="2">
    <source>
        <dbReference type="ARBA" id="ARBA00010765"/>
    </source>
</evidence>
<evidence type="ECO:0000313" key="17">
    <source>
        <dbReference type="Proteomes" id="UP000027093"/>
    </source>
</evidence>
<evidence type="ECO:0000256" key="3">
    <source>
        <dbReference type="ARBA" id="ARBA00011738"/>
    </source>
</evidence>
<dbReference type="CDD" id="cd01335">
    <property type="entry name" value="Radical_SAM"/>
    <property type="match status" value="1"/>
</dbReference>
<keyword evidence="8 13" id="KW-0001">2Fe-2S</keyword>
<dbReference type="InterPro" id="IPR013785">
    <property type="entry name" value="Aldolase_TIM"/>
</dbReference>
<dbReference type="EMBL" id="CP007536">
    <property type="protein sequence ID" value="AIC14680.1"/>
    <property type="molecule type" value="Genomic_DNA"/>
</dbReference>
<keyword evidence="10 13" id="KW-0093">Biotin biosynthesis</keyword>
<dbReference type="GO" id="GO:0051539">
    <property type="term" value="F:4 iron, 4 sulfur cluster binding"/>
    <property type="evidence" value="ECO:0007669"/>
    <property type="project" value="UniProtKB-KW"/>
</dbReference>
<dbReference type="Gene3D" id="3.20.20.70">
    <property type="entry name" value="Aldolase class I"/>
    <property type="match status" value="1"/>
</dbReference>
<comment type="subunit">
    <text evidence="3 13">Homodimer.</text>
</comment>
<keyword evidence="11 13" id="KW-0408">Iron</keyword>
<dbReference type="InterPro" id="IPR007197">
    <property type="entry name" value="rSAM"/>
</dbReference>
<evidence type="ECO:0000313" key="16">
    <source>
        <dbReference type="EMBL" id="AIC14680.1"/>
    </source>
</evidence>
<dbReference type="KEGG" id="nvn:NVIE_004840"/>
<dbReference type="GeneID" id="74945745"/>
<feature type="binding site" evidence="13 14">
    <location>
        <position position="66"/>
    </location>
    <ligand>
        <name>[4Fe-4S] cluster</name>
        <dbReference type="ChEBI" id="CHEBI:49883"/>
        <note>4Fe-4S-S-AdoMet</note>
    </ligand>
</feature>
<evidence type="ECO:0000256" key="8">
    <source>
        <dbReference type="ARBA" id="ARBA00022714"/>
    </source>
</evidence>
<dbReference type="Pfam" id="PF04055">
    <property type="entry name" value="Radical_SAM"/>
    <property type="match status" value="1"/>
</dbReference>
<dbReference type="AlphaFoldDB" id="A0A060HH48"/>
<dbReference type="HOGENOM" id="CLU_033172_2_1_2"/>
<comment type="pathway">
    <text evidence="1 13">Cofactor biosynthesis; biotin biosynthesis; biotin from 7,8-diaminononanoate: step 2/2.</text>
</comment>
<dbReference type="Pfam" id="PF06968">
    <property type="entry name" value="BATS"/>
    <property type="match status" value="1"/>
</dbReference>